<dbReference type="PANTHER" id="PTHR35784:SF1">
    <property type="entry name" value="MEDIATOR OF RNA POLYMERASE II TRANSCRIPTION SUBUNIT 5"/>
    <property type="match status" value="1"/>
</dbReference>
<comment type="similarity">
    <text evidence="2 9">Belongs to the Mediator complex subunit 5 family.</text>
</comment>
<dbReference type="PANTHER" id="PTHR35784">
    <property type="entry name" value="MEDIATOR OF RNA POLYMERASE II TRANSCRIPTION SUBUNIT 5"/>
    <property type="match status" value="1"/>
</dbReference>
<feature type="compositionally biased region" description="Low complexity" evidence="10">
    <location>
        <begin position="742"/>
        <end position="763"/>
    </location>
</feature>
<evidence type="ECO:0000256" key="2">
    <source>
        <dbReference type="ARBA" id="ARBA00008782"/>
    </source>
</evidence>
<comment type="subunit">
    <text evidence="9">Component of the Mediator complex.</text>
</comment>
<dbReference type="GO" id="GO:0003712">
    <property type="term" value="F:transcription coregulator activity"/>
    <property type="evidence" value="ECO:0007669"/>
    <property type="project" value="InterPro"/>
</dbReference>
<comment type="subcellular location">
    <subcellularLocation>
        <location evidence="1 9">Nucleus</location>
    </subcellularLocation>
</comment>
<evidence type="ECO:0000256" key="4">
    <source>
        <dbReference type="ARBA" id="ARBA00023015"/>
    </source>
</evidence>
<proteinExistence type="inferred from homology"/>
<dbReference type="GO" id="GO:0006357">
    <property type="term" value="P:regulation of transcription by RNA polymerase II"/>
    <property type="evidence" value="ECO:0007669"/>
    <property type="project" value="InterPro"/>
</dbReference>
<evidence type="ECO:0000256" key="9">
    <source>
        <dbReference type="RuleBase" id="RU364142"/>
    </source>
</evidence>
<evidence type="ECO:0000313" key="12">
    <source>
        <dbReference type="Proteomes" id="UP000245768"/>
    </source>
</evidence>
<dbReference type="GO" id="GO:0016592">
    <property type="term" value="C:mediator complex"/>
    <property type="evidence" value="ECO:0007669"/>
    <property type="project" value="InterPro"/>
</dbReference>
<name>A0A316YIZ3_9BASI</name>
<evidence type="ECO:0000256" key="8">
    <source>
        <dbReference type="ARBA" id="ARBA00031256"/>
    </source>
</evidence>
<accession>A0A316YIZ3</accession>
<keyword evidence="7 9" id="KW-0539">Nucleus</keyword>
<dbReference type="OrthoDB" id="5549158at2759"/>
<evidence type="ECO:0000256" key="10">
    <source>
        <dbReference type="SAM" id="MobiDB-lite"/>
    </source>
</evidence>
<dbReference type="EMBL" id="KZ819637">
    <property type="protein sequence ID" value="PWN89161.1"/>
    <property type="molecule type" value="Genomic_DNA"/>
</dbReference>
<evidence type="ECO:0000256" key="1">
    <source>
        <dbReference type="ARBA" id="ARBA00004123"/>
    </source>
</evidence>
<dbReference type="InterPro" id="IPR014801">
    <property type="entry name" value="Mediator_Med5_fun"/>
</dbReference>
<evidence type="ECO:0000256" key="6">
    <source>
        <dbReference type="ARBA" id="ARBA00023163"/>
    </source>
</evidence>
<dbReference type="Proteomes" id="UP000245768">
    <property type="component" value="Unassembled WGS sequence"/>
</dbReference>
<organism evidence="11 12">
    <name type="scientific">Acaromyces ingoldii</name>
    <dbReference type="NCBI Taxonomy" id="215250"/>
    <lineage>
        <taxon>Eukaryota</taxon>
        <taxon>Fungi</taxon>
        <taxon>Dikarya</taxon>
        <taxon>Basidiomycota</taxon>
        <taxon>Ustilaginomycotina</taxon>
        <taxon>Exobasidiomycetes</taxon>
        <taxon>Exobasidiales</taxon>
        <taxon>Cryptobasidiaceae</taxon>
        <taxon>Acaromyces</taxon>
    </lineage>
</organism>
<keyword evidence="6 9" id="KW-0804">Transcription</keyword>
<comment type="function">
    <text evidence="9">Component of the Mediator complex, a coactivator involved in the regulated transcription of nearly all RNA polymerase II-dependent genes. Mediator functions as a bridge to convey information from gene-specific regulatory proteins to the basal RNA polymerase II transcription machinery. Mediator is recruited to promoters by direct interactions with regulatory proteins and serves as a scaffold for the assembly of a functional preinitiation complex with RNA polymerase II and the general transcription factors.</text>
</comment>
<dbReference type="AlphaFoldDB" id="A0A316YIZ3"/>
<protein>
    <recommendedName>
        <fullName evidence="3 9">Mediator of RNA polymerase II transcription subunit 5</fullName>
    </recommendedName>
    <alternativeName>
        <fullName evidence="8 9">Mediator complex subunit 5</fullName>
    </alternativeName>
</protein>
<dbReference type="Pfam" id="PF08689">
    <property type="entry name" value="Med5"/>
    <property type="match status" value="1"/>
</dbReference>
<evidence type="ECO:0000256" key="5">
    <source>
        <dbReference type="ARBA" id="ARBA00023159"/>
    </source>
</evidence>
<evidence type="ECO:0000256" key="7">
    <source>
        <dbReference type="ARBA" id="ARBA00023242"/>
    </source>
</evidence>
<sequence length="930" mass="101036">MADVTSFLDETEDVDALWTLIEVASGAIRHAVEHHLAPVSRLFTGVLSHVAISHQRLTKVSAQKSEAKEAASLALNTSIEAASKANAQEESLILRSIQTALRLSSQPQQETTAIEDPLQGSFQEKKKVAGGRSAMADALRLASASRPSWTSCCSLETIISGKIGGISGTSIPVDPEISNLLHLCVDQLTEMHIKVEAAKMLLGRRIKSKSADTTDDECRSTFYFEILYGATIACATIASTPPTLGGSEAYASVWRSALCGLVPEIIAALEANLEESTSTSARLSRALHALLVGASQVIEGCEVAIAQSEETKKRTGGDEDMEMMLDAFIGSDTPPRQAVRAALLRSLVELKLIEDGAWKSIPGAESVNEDWQLLSLSFQGEVYGTDQSLETLIEQRLSGGDDVQDLFDRIVSDYAAQEVFATTLLRLLEDWTDLEPLSRICRALTASPTALEVLLLYISPSQLLHPFATVLIRDDLAESGDEPSVLASILLFTQAIVQRGLLAGYQVEDLLGTEDHFLSTFTRSSSAVWSLSSLDASEQNLISRWVTALYDSDGISDELIRDSSPQFLLRMAPTLLSQSVHACISGVIDMDTLRGGLSYFLQDLLSFTLPGALRWLVSDIELITSSSLEGPFTPSKALSVRFDVLTTFILAESCPSTVLRLVSSDLQALLSRLALKNKASTDLSSSDNTQARLQQQWMTPELSSLKAKVESEVKTLPLQRTSLWIRAGPHQQGSHHQDLQQHHQQQQQQQRHPQSSSTPQSLLQPPPPPFDSMFGLYQGLLHATRVRGVASVVKRLVKAVDAQHPQGAPMPRPPPPPAAATMAIEKAAAGQGVDSERSMAMQGDTQAQNGGEEEEEREAPRRNRRRAACEVARAVEKLLALRLRRGIKGRERARALLATFLGAKEEGEEKGPVELVFAKALEQGRRVAVS</sequence>
<keyword evidence="12" id="KW-1185">Reference proteome</keyword>
<feature type="region of interest" description="Disordered" evidence="10">
    <location>
        <begin position="728"/>
        <end position="770"/>
    </location>
</feature>
<reference evidence="11 12" key="1">
    <citation type="journal article" date="2018" name="Mol. Biol. Evol.">
        <title>Broad Genomic Sampling Reveals a Smut Pathogenic Ancestry of the Fungal Clade Ustilaginomycotina.</title>
        <authorList>
            <person name="Kijpornyongpan T."/>
            <person name="Mondo S.J."/>
            <person name="Barry K."/>
            <person name="Sandor L."/>
            <person name="Lee J."/>
            <person name="Lipzen A."/>
            <person name="Pangilinan J."/>
            <person name="LaButti K."/>
            <person name="Hainaut M."/>
            <person name="Henrissat B."/>
            <person name="Grigoriev I.V."/>
            <person name="Spatafora J.W."/>
            <person name="Aime M.C."/>
        </authorList>
    </citation>
    <scope>NUCLEOTIDE SEQUENCE [LARGE SCALE GENOMIC DNA]</scope>
    <source>
        <strain evidence="11 12">MCA 4198</strain>
    </source>
</reference>
<keyword evidence="5 9" id="KW-0010">Activator</keyword>
<evidence type="ECO:0000256" key="3">
    <source>
        <dbReference type="ARBA" id="ARBA00020628"/>
    </source>
</evidence>
<dbReference type="InParanoid" id="A0A316YIZ3"/>
<evidence type="ECO:0000313" key="11">
    <source>
        <dbReference type="EMBL" id="PWN89161.1"/>
    </source>
</evidence>
<feature type="region of interest" description="Disordered" evidence="10">
    <location>
        <begin position="827"/>
        <end position="865"/>
    </location>
</feature>
<keyword evidence="4 9" id="KW-0805">Transcription regulation</keyword>
<gene>
    <name evidence="9" type="primary">MED5</name>
    <name evidence="11" type="ORF">FA10DRAFT_137475</name>
</gene>
<dbReference type="STRING" id="215250.A0A316YIZ3"/>